<evidence type="ECO:0000256" key="4">
    <source>
        <dbReference type="ARBA" id="ARBA00023136"/>
    </source>
</evidence>
<keyword evidence="9" id="KW-1185">Reference proteome</keyword>
<comment type="caution">
    <text evidence="8">The sequence shown here is derived from an EMBL/GenBank/DDBJ whole genome shotgun (WGS) entry which is preliminary data.</text>
</comment>
<feature type="transmembrane region" description="Helical" evidence="6">
    <location>
        <begin position="186"/>
        <end position="204"/>
    </location>
</feature>
<dbReference type="GO" id="GO:0022857">
    <property type="term" value="F:transmembrane transporter activity"/>
    <property type="evidence" value="ECO:0007669"/>
    <property type="project" value="InterPro"/>
</dbReference>
<evidence type="ECO:0000259" key="7">
    <source>
        <dbReference type="PROSITE" id="PS50850"/>
    </source>
</evidence>
<evidence type="ECO:0000313" key="9">
    <source>
        <dbReference type="Proteomes" id="UP000821837"/>
    </source>
</evidence>
<evidence type="ECO:0000256" key="5">
    <source>
        <dbReference type="SAM" id="MobiDB-lite"/>
    </source>
</evidence>
<dbReference type="InterPro" id="IPR003663">
    <property type="entry name" value="Sugar/inositol_transpt"/>
</dbReference>
<feature type="compositionally biased region" description="Low complexity" evidence="5">
    <location>
        <begin position="65"/>
        <end position="74"/>
    </location>
</feature>
<feature type="transmembrane region" description="Helical" evidence="6">
    <location>
        <begin position="244"/>
        <end position="264"/>
    </location>
</feature>
<feature type="compositionally biased region" description="Low complexity" evidence="5">
    <location>
        <begin position="27"/>
        <end position="38"/>
    </location>
</feature>
<dbReference type="PRINTS" id="PR00171">
    <property type="entry name" value="SUGRTRNSPORT"/>
</dbReference>
<dbReference type="Proteomes" id="UP000821837">
    <property type="component" value="Unassembled WGS sequence"/>
</dbReference>
<evidence type="ECO:0000256" key="6">
    <source>
        <dbReference type="SAM" id="Phobius"/>
    </source>
</evidence>
<feature type="domain" description="Major facilitator superfamily (MFS) profile" evidence="7">
    <location>
        <begin position="111"/>
        <end position="531"/>
    </location>
</feature>
<feature type="compositionally biased region" description="Polar residues" evidence="5">
    <location>
        <begin position="1"/>
        <end position="26"/>
    </location>
</feature>
<feature type="transmembrane region" description="Helical" evidence="6">
    <location>
        <begin position="154"/>
        <end position="179"/>
    </location>
</feature>
<feature type="region of interest" description="Disordered" evidence="5">
    <location>
        <begin position="65"/>
        <end position="91"/>
    </location>
</feature>
<dbReference type="InterPro" id="IPR005829">
    <property type="entry name" value="Sugar_transporter_CS"/>
</dbReference>
<dbReference type="VEuPathDB" id="VectorBase:RSAN_045493"/>
<feature type="compositionally biased region" description="Low complexity" evidence="5">
    <location>
        <begin position="595"/>
        <end position="604"/>
    </location>
</feature>
<keyword evidence="4 6" id="KW-0472">Membrane</keyword>
<organism evidence="8 9">
    <name type="scientific">Rhipicephalus sanguineus</name>
    <name type="common">Brown dog tick</name>
    <name type="synonym">Ixodes sanguineus</name>
    <dbReference type="NCBI Taxonomy" id="34632"/>
    <lineage>
        <taxon>Eukaryota</taxon>
        <taxon>Metazoa</taxon>
        <taxon>Ecdysozoa</taxon>
        <taxon>Arthropoda</taxon>
        <taxon>Chelicerata</taxon>
        <taxon>Arachnida</taxon>
        <taxon>Acari</taxon>
        <taxon>Parasitiformes</taxon>
        <taxon>Ixodida</taxon>
        <taxon>Ixodoidea</taxon>
        <taxon>Ixodidae</taxon>
        <taxon>Rhipicephalinae</taxon>
        <taxon>Rhipicephalus</taxon>
        <taxon>Rhipicephalus</taxon>
    </lineage>
</organism>
<dbReference type="Pfam" id="PF00083">
    <property type="entry name" value="Sugar_tr"/>
    <property type="match status" value="1"/>
</dbReference>
<feature type="compositionally biased region" description="Low complexity" evidence="5">
    <location>
        <begin position="637"/>
        <end position="649"/>
    </location>
</feature>
<accession>A0A9D4SZ25</accession>
<evidence type="ECO:0000256" key="2">
    <source>
        <dbReference type="ARBA" id="ARBA00022692"/>
    </source>
</evidence>
<feature type="transmembrane region" description="Helical" evidence="6">
    <location>
        <begin position="436"/>
        <end position="456"/>
    </location>
</feature>
<feature type="region of interest" description="Disordered" evidence="5">
    <location>
        <begin position="1"/>
        <end position="43"/>
    </location>
</feature>
<dbReference type="SUPFAM" id="SSF103473">
    <property type="entry name" value="MFS general substrate transporter"/>
    <property type="match status" value="1"/>
</dbReference>
<dbReference type="InterPro" id="IPR020846">
    <property type="entry name" value="MFS_dom"/>
</dbReference>
<reference evidence="8" key="1">
    <citation type="journal article" date="2020" name="Cell">
        <title>Large-Scale Comparative Analyses of Tick Genomes Elucidate Their Genetic Diversity and Vector Capacities.</title>
        <authorList>
            <consortium name="Tick Genome and Microbiome Consortium (TIGMIC)"/>
            <person name="Jia N."/>
            <person name="Wang J."/>
            <person name="Shi W."/>
            <person name="Du L."/>
            <person name="Sun Y."/>
            <person name="Zhan W."/>
            <person name="Jiang J.F."/>
            <person name="Wang Q."/>
            <person name="Zhang B."/>
            <person name="Ji P."/>
            <person name="Bell-Sakyi L."/>
            <person name="Cui X.M."/>
            <person name="Yuan T.T."/>
            <person name="Jiang B.G."/>
            <person name="Yang W.F."/>
            <person name="Lam T.T."/>
            <person name="Chang Q.C."/>
            <person name="Ding S.J."/>
            <person name="Wang X.J."/>
            <person name="Zhu J.G."/>
            <person name="Ruan X.D."/>
            <person name="Zhao L."/>
            <person name="Wei J.T."/>
            <person name="Ye R.Z."/>
            <person name="Que T.C."/>
            <person name="Du C.H."/>
            <person name="Zhou Y.H."/>
            <person name="Cheng J.X."/>
            <person name="Dai P.F."/>
            <person name="Guo W.B."/>
            <person name="Han X.H."/>
            <person name="Huang E.J."/>
            <person name="Li L.F."/>
            <person name="Wei W."/>
            <person name="Gao Y.C."/>
            <person name="Liu J.Z."/>
            <person name="Shao H.Z."/>
            <person name="Wang X."/>
            <person name="Wang C.C."/>
            <person name="Yang T.C."/>
            <person name="Huo Q.B."/>
            <person name="Li W."/>
            <person name="Chen H.Y."/>
            <person name="Chen S.E."/>
            <person name="Zhou L.G."/>
            <person name="Ni X.B."/>
            <person name="Tian J.H."/>
            <person name="Sheng Y."/>
            <person name="Liu T."/>
            <person name="Pan Y.S."/>
            <person name="Xia L.Y."/>
            <person name="Li J."/>
            <person name="Zhao F."/>
            <person name="Cao W.C."/>
        </authorList>
    </citation>
    <scope>NUCLEOTIDE SEQUENCE</scope>
    <source>
        <strain evidence="8">Rsan-2018</strain>
    </source>
</reference>
<protein>
    <recommendedName>
        <fullName evidence="7">Major facilitator superfamily (MFS) profile domain-containing protein</fullName>
    </recommendedName>
</protein>
<dbReference type="InterPro" id="IPR005828">
    <property type="entry name" value="MFS_sugar_transport-like"/>
</dbReference>
<dbReference type="GO" id="GO:0016020">
    <property type="term" value="C:membrane"/>
    <property type="evidence" value="ECO:0007669"/>
    <property type="project" value="UniProtKB-SubCell"/>
</dbReference>
<dbReference type="PANTHER" id="PTHR48021">
    <property type="match status" value="1"/>
</dbReference>
<evidence type="ECO:0000313" key="8">
    <source>
        <dbReference type="EMBL" id="KAH7957590.1"/>
    </source>
</evidence>
<feature type="transmembrane region" description="Helical" evidence="6">
    <location>
        <begin position="404"/>
        <end position="424"/>
    </location>
</feature>
<dbReference type="PANTHER" id="PTHR48021:SF1">
    <property type="entry name" value="GH07001P-RELATED"/>
    <property type="match status" value="1"/>
</dbReference>
<dbReference type="EMBL" id="JABSTV010001250">
    <property type="protein sequence ID" value="KAH7957590.1"/>
    <property type="molecule type" value="Genomic_DNA"/>
</dbReference>
<sequence>MAPTNQPTRTAVSSHQTTSAVPSSVQASRSAASPSTSTWGTVGATDTRAATAVFTTEAHQLAATAGAAHAAATHRNPEVSPLGSQSRSRAEPCVPSVQESQVTLHAKRLATVAAPWAGSLSVGAAVGYSLPATRSLLSTRDESTDDFRISDKEIFWFDSLLLLGAVFGSLCGCFVVHWLGRRRTMALGCLGSLASWLAVAAASADSFHLLTTRLLGGLCTGIVSLVVPAYIGEVSSASDRGKKCGAYQTGVAAGVLLTYGLGKFADWTQLALWCAMPPAVALLLLWMAVESPRWLFENAQPEEAQKALRILRGKVLEADTEYEEIEAIYVKTPTPLIHYMLAVLVIMVQQFSGVNNLILYASSPLHAGFGYASDDTLLLLSSLQFATTAVAAQLLDAVGRVKPLAVSVVVSAGSMVALGGVYFGVSHDEEALDTHIAARITVVCKVIFTIGFSLGLGPASWTLAVELAPLRKNGFEFGSVCAFHWASALGIISLFTILGTTTGSLALLVSLTGLVTFAGGMTAFKLLPDTRGVSLEGILLQGQGDVCSRKASDIVDAVKPADALPQVPKNDHEDQTATRDEQKTRPQRKDSAPHSSVGVSLKGSSKPKAKAQAKSHARPQAKAESKAKSEAKPQPEAGAKAGATEAVASGEDEVKSDVPSGATLAIVSPAKRAPGQQELTDVDEEG</sequence>
<comment type="subcellular location">
    <subcellularLocation>
        <location evidence="1">Membrane</location>
        <topology evidence="1">Multi-pass membrane protein</topology>
    </subcellularLocation>
</comment>
<name>A0A9D4SZ25_RHISA</name>
<proteinExistence type="predicted"/>
<gene>
    <name evidence="8" type="ORF">HPB52_020722</name>
</gene>
<feature type="transmembrane region" description="Helical" evidence="6">
    <location>
        <begin position="109"/>
        <end position="130"/>
    </location>
</feature>
<keyword evidence="2 6" id="KW-0812">Transmembrane</keyword>
<feature type="transmembrane region" description="Helical" evidence="6">
    <location>
        <begin position="477"/>
        <end position="498"/>
    </location>
</feature>
<dbReference type="AlphaFoldDB" id="A0A9D4SZ25"/>
<feature type="transmembrane region" description="Helical" evidence="6">
    <location>
        <begin position="270"/>
        <end position="289"/>
    </location>
</feature>
<feature type="region of interest" description="Disordered" evidence="5">
    <location>
        <begin position="559"/>
        <end position="686"/>
    </location>
</feature>
<feature type="transmembrane region" description="Helical" evidence="6">
    <location>
        <begin position="504"/>
        <end position="524"/>
    </location>
</feature>
<dbReference type="InterPro" id="IPR036259">
    <property type="entry name" value="MFS_trans_sf"/>
</dbReference>
<feature type="compositionally biased region" description="Basic residues" evidence="5">
    <location>
        <begin position="605"/>
        <end position="619"/>
    </location>
</feature>
<dbReference type="PROSITE" id="PS00217">
    <property type="entry name" value="SUGAR_TRANSPORT_2"/>
    <property type="match status" value="1"/>
</dbReference>
<dbReference type="InterPro" id="IPR050549">
    <property type="entry name" value="MFS_Trehalose_Transporter"/>
</dbReference>
<feature type="transmembrane region" description="Helical" evidence="6">
    <location>
        <begin position="210"/>
        <end position="232"/>
    </location>
</feature>
<feature type="compositionally biased region" description="Basic and acidic residues" evidence="5">
    <location>
        <begin position="621"/>
        <end position="633"/>
    </location>
</feature>
<feature type="transmembrane region" description="Helical" evidence="6">
    <location>
        <begin position="336"/>
        <end position="358"/>
    </location>
</feature>
<dbReference type="PROSITE" id="PS50850">
    <property type="entry name" value="MFS"/>
    <property type="match status" value="1"/>
</dbReference>
<dbReference type="Gene3D" id="1.20.1250.20">
    <property type="entry name" value="MFS general substrate transporter like domains"/>
    <property type="match status" value="1"/>
</dbReference>
<evidence type="ECO:0000256" key="3">
    <source>
        <dbReference type="ARBA" id="ARBA00022989"/>
    </source>
</evidence>
<feature type="compositionally biased region" description="Basic and acidic residues" evidence="5">
    <location>
        <begin position="569"/>
        <end position="592"/>
    </location>
</feature>
<keyword evidence="3 6" id="KW-1133">Transmembrane helix</keyword>
<evidence type="ECO:0000256" key="1">
    <source>
        <dbReference type="ARBA" id="ARBA00004141"/>
    </source>
</evidence>
<reference evidence="8" key="2">
    <citation type="submission" date="2021-09" db="EMBL/GenBank/DDBJ databases">
        <authorList>
            <person name="Jia N."/>
            <person name="Wang J."/>
            <person name="Shi W."/>
            <person name="Du L."/>
            <person name="Sun Y."/>
            <person name="Zhan W."/>
            <person name="Jiang J."/>
            <person name="Wang Q."/>
            <person name="Zhang B."/>
            <person name="Ji P."/>
            <person name="Sakyi L.B."/>
            <person name="Cui X."/>
            <person name="Yuan T."/>
            <person name="Jiang B."/>
            <person name="Yang W."/>
            <person name="Lam T.T.-Y."/>
            <person name="Chang Q."/>
            <person name="Ding S."/>
            <person name="Wang X."/>
            <person name="Zhu J."/>
            <person name="Ruan X."/>
            <person name="Zhao L."/>
            <person name="Wei J."/>
            <person name="Que T."/>
            <person name="Du C."/>
            <person name="Cheng J."/>
            <person name="Dai P."/>
            <person name="Han X."/>
            <person name="Huang E."/>
            <person name="Gao Y."/>
            <person name="Liu J."/>
            <person name="Shao H."/>
            <person name="Ye R."/>
            <person name="Li L."/>
            <person name="Wei W."/>
            <person name="Wang X."/>
            <person name="Wang C."/>
            <person name="Huo Q."/>
            <person name="Li W."/>
            <person name="Guo W."/>
            <person name="Chen H."/>
            <person name="Chen S."/>
            <person name="Zhou L."/>
            <person name="Zhou L."/>
            <person name="Ni X."/>
            <person name="Tian J."/>
            <person name="Zhou Y."/>
            <person name="Sheng Y."/>
            <person name="Liu T."/>
            <person name="Pan Y."/>
            <person name="Xia L."/>
            <person name="Li J."/>
            <person name="Zhao F."/>
            <person name="Cao W."/>
        </authorList>
    </citation>
    <scope>NUCLEOTIDE SEQUENCE</scope>
    <source>
        <strain evidence="8">Rsan-2018</strain>
        <tissue evidence="8">Larvae</tissue>
    </source>
</reference>